<proteinExistence type="predicted"/>
<dbReference type="Proteomes" id="UP001597012">
    <property type="component" value="Unassembled WGS sequence"/>
</dbReference>
<reference evidence="2" key="1">
    <citation type="journal article" date="2019" name="Int. J. Syst. Evol. Microbiol.">
        <title>The Global Catalogue of Microorganisms (GCM) 10K type strain sequencing project: providing services to taxonomists for standard genome sequencing and annotation.</title>
        <authorList>
            <consortium name="The Broad Institute Genomics Platform"/>
            <consortium name="The Broad Institute Genome Sequencing Center for Infectious Disease"/>
            <person name="Wu L."/>
            <person name="Ma J."/>
        </authorList>
    </citation>
    <scope>NUCLEOTIDE SEQUENCE [LARGE SCALE GENOMIC DNA]</scope>
    <source>
        <strain evidence="2">CCUG 61948</strain>
    </source>
</reference>
<evidence type="ECO:0000313" key="1">
    <source>
        <dbReference type="EMBL" id="MFD0799501.1"/>
    </source>
</evidence>
<name>A0ABW3B9D9_9FLAO</name>
<keyword evidence="2" id="KW-1185">Reference proteome</keyword>
<evidence type="ECO:0000313" key="2">
    <source>
        <dbReference type="Proteomes" id="UP001597012"/>
    </source>
</evidence>
<comment type="caution">
    <text evidence="1">The sequence shown here is derived from an EMBL/GenBank/DDBJ whole genome shotgun (WGS) entry which is preliminary data.</text>
</comment>
<protein>
    <submittedName>
        <fullName evidence="1">Chaperone modulator CbpM</fullName>
    </submittedName>
</protein>
<dbReference type="Pfam" id="PF13591">
    <property type="entry name" value="MerR_2"/>
    <property type="match status" value="1"/>
</dbReference>
<organism evidence="1 2">
    <name type="scientific">Maribacter chungangensis</name>
    <dbReference type="NCBI Taxonomy" id="1069117"/>
    <lineage>
        <taxon>Bacteria</taxon>
        <taxon>Pseudomonadati</taxon>
        <taxon>Bacteroidota</taxon>
        <taxon>Flavobacteriia</taxon>
        <taxon>Flavobacteriales</taxon>
        <taxon>Flavobacteriaceae</taxon>
        <taxon>Maribacter</taxon>
    </lineage>
</organism>
<dbReference type="RefSeq" id="WP_379936487.1">
    <property type="nucleotide sequence ID" value="NZ_JBHTHY010000024.1"/>
</dbReference>
<dbReference type="Gene3D" id="1.10.1660.10">
    <property type="match status" value="1"/>
</dbReference>
<sequence length="97" mass="11557">MEKENLILVSHYCQQTRTSVEFIESLQEYGFIEVLLIEEHNYVNTQDIVEIERVNRLQQELGINLEGIDALNHVLRKVDQLKKELKTLQDRLRIYES</sequence>
<gene>
    <name evidence="1" type="ORF">ACFQZJ_18665</name>
</gene>
<dbReference type="EMBL" id="JBHTHY010000024">
    <property type="protein sequence ID" value="MFD0799501.1"/>
    <property type="molecule type" value="Genomic_DNA"/>
</dbReference>
<accession>A0ABW3B9D9</accession>